<dbReference type="PROSITE" id="PS50977">
    <property type="entry name" value="HTH_TETR_2"/>
    <property type="match status" value="1"/>
</dbReference>
<gene>
    <name evidence="6" type="ORF">HTZ77_07120</name>
</gene>
<proteinExistence type="predicted"/>
<keyword evidence="1" id="KW-0805">Transcription regulation</keyword>
<keyword evidence="2 4" id="KW-0238">DNA-binding</keyword>
<name>A0A7Y6I4B0_9ACTN</name>
<protein>
    <submittedName>
        <fullName evidence="6">TetR/AcrR family transcriptional regulator</fullName>
    </submittedName>
</protein>
<dbReference type="SUPFAM" id="SSF46689">
    <property type="entry name" value="Homeodomain-like"/>
    <property type="match status" value="1"/>
</dbReference>
<dbReference type="Proteomes" id="UP000586042">
    <property type="component" value="Unassembled WGS sequence"/>
</dbReference>
<evidence type="ECO:0000313" key="7">
    <source>
        <dbReference type="Proteomes" id="UP000586042"/>
    </source>
</evidence>
<evidence type="ECO:0000259" key="5">
    <source>
        <dbReference type="PROSITE" id="PS50977"/>
    </source>
</evidence>
<evidence type="ECO:0000256" key="1">
    <source>
        <dbReference type="ARBA" id="ARBA00023015"/>
    </source>
</evidence>
<dbReference type="SUPFAM" id="SSF48498">
    <property type="entry name" value="Tetracyclin repressor-like, C-terminal domain"/>
    <property type="match status" value="1"/>
</dbReference>
<dbReference type="GO" id="GO:0003677">
    <property type="term" value="F:DNA binding"/>
    <property type="evidence" value="ECO:0007669"/>
    <property type="project" value="UniProtKB-UniRule"/>
</dbReference>
<sequence>MIDEETARERVVSTADRLFYAHGVQAVGMDTVRTEAGVSLKRIYALFPSKDDLVLAVLRRRTHQWDTGVTGAVSRAGTPRDQVLAVFDFLAEWFLEDAFRGCAFINVFGELGGDSDRIAAAVREQKASFQRRVTELVHEAGCPGHLAPQLVLLAEGAQTTAAISRDPGTAAHARAAADTLIRHALGDFQGPGVSGT</sequence>
<dbReference type="PANTHER" id="PTHR47506">
    <property type="entry name" value="TRANSCRIPTIONAL REGULATORY PROTEIN"/>
    <property type="match status" value="1"/>
</dbReference>
<feature type="domain" description="HTH tetR-type" evidence="5">
    <location>
        <begin position="5"/>
        <end position="65"/>
    </location>
</feature>
<reference evidence="6 7" key="1">
    <citation type="submission" date="2020-06" db="EMBL/GenBank/DDBJ databases">
        <title>Nonomuraea sp. SMC257, a novel actinomycete isolated from soil.</title>
        <authorList>
            <person name="Chanama M."/>
        </authorList>
    </citation>
    <scope>NUCLEOTIDE SEQUENCE [LARGE SCALE GENOMIC DNA]</scope>
    <source>
        <strain evidence="6 7">SMC257</strain>
    </source>
</reference>
<dbReference type="RefSeq" id="WP_175588673.1">
    <property type="nucleotide sequence ID" value="NZ_JABWGN010000003.1"/>
</dbReference>
<keyword evidence="7" id="KW-1185">Reference proteome</keyword>
<dbReference type="EMBL" id="JABWGN010000003">
    <property type="protein sequence ID" value="NUW31191.1"/>
    <property type="molecule type" value="Genomic_DNA"/>
</dbReference>
<evidence type="ECO:0000256" key="3">
    <source>
        <dbReference type="ARBA" id="ARBA00023163"/>
    </source>
</evidence>
<dbReference type="InterPro" id="IPR036271">
    <property type="entry name" value="Tet_transcr_reg_TetR-rel_C_sf"/>
</dbReference>
<evidence type="ECO:0000256" key="4">
    <source>
        <dbReference type="PROSITE-ProRule" id="PRU00335"/>
    </source>
</evidence>
<dbReference type="InterPro" id="IPR009057">
    <property type="entry name" value="Homeodomain-like_sf"/>
</dbReference>
<dbReference type="AlphaFoldDB" id="A0A7Y6I4B0"/>
<dbReference type="Gene3D" id="1.10.357.10">
    <property type="entry name" value="Tetracycline Repressor, domain 2"/>
    <property type="match status" value="1"/>
</dbReference>
<evidence type="ECO:0000313" key="6">
    <source>
        <dbReference type="EMBL" id="NUW31191.1"/>
    </source>
</evidence>
<dbReference type="PANTHER" id="PTHR47506:SF1">
    <property type="entry name" value="HTH-TYPE TRANSCRIPTIONAL REGULATOR YJDC"/>
    <property type="match status" value="1"/>
</dbReference>
<comment type="caution">
    <text evidence="6">The sequence shown here is derived from an EMBL/GenBank/DDBJ whole genome shotgun (WGS) entry which is preliminary data.</text>
</comment>
<accession>A0A7Y6I4B0</accession>
<dbReference type="InterPro" id="IPR001647">
    <property type="entry name" value="HTH_TetR"/>
</dbReference>
<keyword evidence="3" id="KW-0804">Transcription</keyword>
<evidence type="ECO:0000256" key="2">
    <source>
        <dbReference type="ARBA" id="ARBA00023125"/>
    </source>
</evidence>
<dbReference type="Pfam" id="PF00440">
    <property type="entry name" value="TetR_N"/>
    <property type="match status" value="1"/>
</dbReference>
<organism evidence="6 7">
    <name type="scientific">Nonomuraea montanisoli</name>
    <dbReference type="NCBI Taxonomy" id="2741721"/>
    <lineage>
        <taxon>Bacteria</taxon>
        <taxon>Bacillati</taxon>
        <taxon>Actinomycetota</taxon>
        <taxon>Actinomycetes</taxon>
        <taxon>Streptosporangiales</taxon>
        <taxon>Streptosporangiaceae</taxon>
        <taxon>Nonomuraea</taxon>
    </lineage>
</organism>
<feature type="DNA-binding region" description="H-T-H motif" evidence="4">
    <location>
        <begin position="28"/>
        <end position="47"/>
    </location>
</feature>